<evidence type="ECO:0000259" key="6">
    <source>
        <dbReference type="Pfam" id="PF13515"/>
    </source>
</evidence>
<keyword evidence="2 5" id="KW-0812">Transmembrane</keyword>
<comment type="caution">
    <text evidence="7">The sequence shown here is derived from an EMBL/GenBank/DDBJ whole genome shotgun (WGS) entry which is preliminary data.</text>
</comment>
<evidence type="ECO:0000256" key="2">
    <source>
        <dbReference type="ARBA" id="ARBA00022692"/>
    </source>
</evidence>
<gene>
    <name evidence="7" type="ORF">GCM10009849_06360</name>
</gene>
<keyword evidence="8" id="KW-1185">Reference proteome</keyword>
<organism evidence="7 8">
    <name type="scientific">Sinomonas flava</name>
    <dbReference type="NCBI Taxonomy" id="496857"/>
    <lineage>
        <taxon>Bacteria</taxon>
        <taxon>Bacillati</taxon>
        <taxon>Actinomycetota</taxon>
        <taxon>Actinomycetes</taxon>
        <taxon>Micrococcales</taxon>
        <taxon>Micrococcaceae</taxon>
        <taxon>Sinomonas</taxon>
    </lineage>
</organism>
<feature type="transmembrane region" description="Helical" evidence="5">
    <location>
        <begin position="130"/>
        <end position="150"/>
    </location>
</feature>
<evidence type="ECO:0000256" key="3">
    <source>
        <dbReference type="ARBA" id="ARBA00022989"/>
    </source>
</evidence>
<feature type="domain" description="Integral membrane bound transporter" evidence="6">
    <location>
        <begin position="48"/>
        <end position="173"/>
    </location>
</feature>
<evidence type="ECO:0000256" key="5">
    <source>
        <dbReference type="SAM" id="Phobius"/>
    </source>
</evidence>
<protein>
    <recommendedName>
        <fullName evidence="6">Integral membrane bound transporter domain-containing protein</fullName>
    </recommendedName>
</protein>
<reference evidence="7 8" key="1">
    <citation type="journal article" date="2019" name="Int. J. Syst. Evol. Microbiol.">
        <title>The Global Catalogue of Microorganisms (GCM) 10K type strain sequencing project: providing services to taxonomists for standard genome sequencing and annotation.</title>
        <authorList>
            <consortium name="The Broad Institute Genomics Platform"/>
            <consortium name="The Broad Institute Genome Sequencing Center for Infectious Disease"/>
            <person name="Wu L."/>
            <person name="Ma J."/>
        </authorList>
    </citation>
    <scope>NUCLEOTIDE SEQUENCE [LARGE SCALE GENOMIC DNA]</scope>
    <source>
        <strain evidence="7 8">JCM 16034</strain>
    </source>
</reference>
<keyword evidence="3 5" id="KW-1133">Transmembrane helix</keyword>
<name>A0ABN3BMF6_9MICC</name>
<accession>A0ABN3BMF6</accession>
<evidence type="ECO:0000313" key="7">
    <source>
        <dbReference type="EMBL" id="GAA2197445.1"/>
    </source>
</evidence>
<dbReference type="RefSeq" id="WP_344298263.1">
    <property type="nucleotide sequence ID" value="NZ_BAAAQW010000003.1"/>
</dbReference>
<keyword evidence="4 5" id="KW-0472">Membrane</keyword>
<evidence type="ECO:0000256" key="4">
    <source>
        <dbReference type="ARBA" id="ARBA00023136"/>
    </source>
</evidence>
<feature type="transmembrane region" description="Helical" evidence="5">
    <location>
        <begin position="157"/>
        <end position="178"/>
    </location>
</feature>
<evidence type="ECO:0000313" key="8">
    <source>
        <dbReference type="Proteomes" id="UP001500432"/>
    </source>
</evidence>
<dbReference type="Proteomes" id="UP001500432">
    <property type="component" value="Unassembled WGS sequence"/>
</dbReference>
<dbReference type="EMBL" id="BAAAQW010000003">
    <property type="protein sequence ID" value="GAA2197445.1"/>
    <property type="molecule type" value="Genomic_DNA"/>
</dbReference>
<feature type="transmembrane region" description="Helical" evidence="5">
    <location>
        <begin position="90"/>
        <end position="118"/>
    </location>
</feature>
<sequence length="377" mass="39810">MPPMSRPDSPAPRRTLAWRATALRAGVRQAASRERLLLAAKSAFAAGLAWMVAQYMPGPAANYPYYAPLGALVSMYPTVADSFQRGLQSLLGLTLGIGVAIAVGTFSGPTALAVALVVGTGVLVGGLPRMGSAADWVPMAALFVLVIGVNGRDEFSLGYLLQMAAGVAIGFAVNWFILPPLHYRAVTPAFKRLRHALAGQLEDMAAAMTEPWPPSHQDWAEREGILAQTAAEVRAAVDRADLSARANPRRRRHQRDLSADLADLRTVERATFQVEDITDVLASVVWDEHAVASVPPDLANELADALAATGTVLRTWGESDDVDGHLDGAQEAIDALAVAVHGAAVRDAPVAAAASVSLDLARIVRGVRSRTEGQPQA</sequence>
<comment type="subcellular location">
    <subcellularLocation>
        <location evidence="1">Membrane</location>
        <topology evidence="1">Multi-pass membrane protein</topology>
    </subcellularLocation>
</comment>
<proteinExistence type="predicted"/>
<dbReference type="InterPro" id="IPR049453">
    <property type="entry name" value="Memb_transporter_dom"/>
</dbReference>
<evidence type="ECO:0000256" key="1">
    <source>
        <dbReference type="ARBA" id="ARBA00004141"/>
    </source>
</evidence>
<dbReference type="Pfam" id="PF13515">
    <property type="entry name" value="FUSC_2"/>
    <property type="match status" value="1"/>
</dbReference>